<comment type="caution">
    <text evidence="2">The sequence shown here is derived from an EMBL/GenBank/DDBJ whole genome shotgun (WGS) entry which is preliminary data.</text>
</comment>
<dbReference type="CDD" id="cd02440">
    <property type="entry name" value="AdoMet_MTases"/>
    <property type="match status" value="1"/>
</dbReference>
<proteinExistence type="predicted"/>
<organism evidence="2 3">
    <name type="scientific">Zasmidium cellare</name>
    <name type="common">Wine cellar mold</name>
    <name type="synonym">Racodium cellare</name>
    <dbReference type="NCBI Taxonomy" id="395010"/>
    <lineage>
        <taxon>Eukaryota</taxon>
        <taxon>Fungi</taxon>
        <taxon>Dikarya</taxon>
        <taxon>Ascomycota</taxon>
        <taxon>Pezizomycotina</taxon>
        <taxon>Dothideomycetes</taxon>
        <taxon>Dothideomycetidae</taxon>
        <taxon>Mycosphaerellales</taxon>
        <taxon>Mycosphaerellaceae</taxon>
        <taxon>Zasmidium</taxon>
    </lineage>
</organism>
<sequence>MPQDERRPYALPRNPTESERLNAQHHVYVKSLGYVLHPRIAASLPAHRVEIADVATGTGAWMIDLASELPYAKLVGLDMSKAQFQSSVPSNCELQLLNILDPIPQEFQGRFDVVHIRLLIVGLTGEDWNTVARHAMQMLKPGRWFQWCEADFQNMDVLQTKGGSSRAAHEQLWGFARGVMQKHGKLAGEVGRLGEIVRKAGYQNISEDLVSSDRWPEMRREASVVEHGAVAAIAKQFAANLKEEHTKSEQDVEDLCKRCEEEVAEGETYWRWNIKVVVGQKPQS</sequence>
<evidence type="ECO:0000313" key="2">
    <source>
        <dbReference type="EMBL" id="KAK4507556.1"/>
    </source>
</evidence>
<dbReference type="InterPro" id="IPR029063">
    <property type="entry name" value="SAM-dependent_MTases_sf"/>
</dbReference>
<reference evidence="2 3" key="1">
    <citation type="journal article" date="2023" name="G3 (Bethesda)">
        <title>A chromosome-level genome assembly of Zasmidium syzygii isolated from banana leaves.</title>
        <authorList>
            <person name="van Westerhoven A.C."/>
            <person name="Mehrabi R."/>
            <person name="Talebi R."/>
            <person name="Steentjes M.B.F."/>
            <person name="Corcolon B."/>
            <person name="Chong P.A."/>
            <person name="Kema G.H.J."/>
            <person name="Seidl M.F."/>
        </authorList>
    </citation>
    <scope>NUCLEOTIDE SEQUENCE [LARGE SCALE GENOMIC DNA]</scope>
    <source>
        <strain evidence="2 3">P124</strain>
    </source>
</reference>
<dbReference type="Gene3D" id="3.40.50.150">
    <property type="entry name" value="Vaccinia Virus protein VP39"/>
    <property type="match status" value="1"/>
</dbReference>
<protein>
    <recommendedName>
        <fullName evidence="1">Methyltransferase domain-containing protein</fullName>
    </recommendedName>
</protein>
<name>A0ABR0F0W4_ZASCE</name>
<keyword evidence="3" id="KW-1185">Reference proteome</keyword>
<dbReference type="InterPro" id="IPR041698">
    <property type="entry name" value="Methyltransf_25"/>
</dbReference>
<dbReference type="EMBL" id="JAXOVC010000001">
    <property type="protein sequence ID" value="KAK4507556.1"/>
    <property type="molecule type" value="Genomic_DNA"/>
</dbReference>
<feature type="domain" description="Methyltransferase" evidence="1">
    <location>
        <begin position="51"/>
        <end position="142"/>
    </location>
</feature>
<dbReference type="SUPFAM" id="SSF53335">
    <property type="entry name" value="S-adenosyl-L-methionine-dependent methyltransferases"/>
    <property type="match status" value="1"/>
</dbReference>
<dbReference type="Pfam" id="PF13649">
    <property type="entry name" value="Methyltransf_25"/>
    <property type="match status" value="1"/>
</dbReference>
<evidence type="ECO:0000259" key="1">
    <source>
        <dbReference type="Pfam" id="PF13649"/>
    </source>
</evidence>
<dbReference type="Proteomes" id="UP001305779">
    <property type="component" value="Unassembled WGS sequence"/>
</dbReference>
<accession>A0ABR0F0W4</accession>
<gene>
    <name evidence="2" type="ORF">PRZ48_001291</name>
</gene>
<dbReference type="PANTHER" id="PTHR43591:SF50">
    <property type="entry name" value="METHYLTRANSFERASE DOMAIN-CONTAINING PROTEIN-RELATED"/>
    <property type="match status" value="1"/>
</dbReference>
<evidence type="ECO:0000313" key="3">
    <source>
        <dbReference type="Proteomes" id="UP001305779"/>
    </source>
</evidence>
<dbReference type="PANTHER" id="PTHR43591">
    <property type="entry name" value="METHYLTRANSFERASE"/>
    <property type="match status" value="1"/>
</dbReference>